<feature type="compositionally biased region" description="Low complexity" evidence="2">
    <location>
        <begin position="224"/>
        <end position="243"/>
    </location>
</feature>
<dbReference type="STRING" id="1071378.G0WAB2"/>
<dbReference type="Gene3D" id="3.30.160.60">
    <property type="entry name" value="Classic Zinc Finger"/>
    <property type="match status" value="1"/>
</dbReference>
<feature type="domain" description="C2H2-type" evidence="3">
    <location>
        <begin position="382"/>
        <end position="412"/>
    </location>
</feature>
<keyword evidence="1" id="KW-0479">Metal-binding</keyword>
<dbReference type="Proteomes" id="UP000000689">
    <property type="component" value="Chromosome 4"/>
</dbReference>
<sequence>MAYIGTQKKSYSKIENNFTGTNKVSKAYLPIEEYRMKHEPFTLDSMVEHIKLQELVSYEDSASCFRYLDECNRKIEVEDVFKYDNNRTDSNRSFMNESIFLAEMENGYSSIILDEPHCSQNCQQSELKNSFNMVPFISEPHFEQCNTPNIYYLPQEIKKETPNIQINNTANNVLSLPKVRELKRSTETFEDPPFFEPDMDFFPLLLTPDENIFSNVSKNINTSGNLNGTTNNNSGNNVTTNKSLPQQLENDPNYSLEARQVDEFQWDIFLTPPTTPDTQTYVNQLKNDKPLLKALSKKHKRGSYRCAHCPSMFGTIFEYAAHMDEFEIKREFKCPFRLCPWKILGLPRRSDLRRHCAIQHKHELPESLKEELNLKDEAYPSTECPNLFCEKEFYRKDALNRHIAIVHEKENSRFNKRLKKLYEECAYIATEEGRVAYIREQLLKDHKTKKKNTSSA</sequence>
<keyword evidence="1" id="KW-0863">Zinc-finger</keyword>
<keyword evidence="5" id="KW-1185">Reference proteome</keyword>
<name>G0WAB2_NAUDC</name>
<proteinExistence type="predicted"/>
<dbReference type="PROSITE" id="PS50157">
    <property type="entry name" value="ZINC_FINGER_C2H2_2"/>
    <property type="match status" value="1"/>
</dbReference>
<dbReference type="InterPro" id="IPR013087">
    <property type="entry name" value="Znf_C2H2_type"/>
</dbReference>
<gene>
    <name evidence="4" type="primary">NDAI0D04090</name>
    <name evidence="4" type="ordered locus">NDAI_0D04090</name>
</gene>
<dbReference type="OrthoDB" id="6910977at2759"/>
<reference evidence="4 5" key="1">
    <citation type="journal article" date="2011" name="Proc. Natl. Acad. Sci. U.S.A.">
        <title>Evolutionary erosion of yeast sex chromosomes by mating-type switching accidents.</title>
        <authorList>
            <person name="Gordon J.L."/>
            <person name="Armisen D."/>
            <person name="Proux-Wera E."/>
            <person name="Oheigeartaigh S.S."/>
            <person name="Byrne K.P."/>
            <person name="Wolfe K.H."/>
        </authorList>
    </citation>
    <scope>NUCLEOTIDE SEQUENCE [LARGE SCALE GENOMIC DNA]</scope>
    <source>
        <strain evidence="5">ATCC 10597 / BCRC 20456 / CBS 421 / NBRC 0211 / NRRL Y-12639</strain>
    </source>
</reference>
<dbReference type="eggNOG" id="KOG1721">
    <property type="taxonomic scope" value="Eukaryota"/>
</dbReference>
<evidence type="ECO:0000313" key="5">
    <source>
        <dbReference type="Proteomes" id="UP000000689"/>
    </source>
</evidence>
<protein>
    <recommendedName>
        <fullName evidence="3">C2H2-type domain-containing protein</fullName>
    </recommendedName>
</protein>
<organism evidence="4 5">
    <name type="scientific">Naumovozyma dairenensis (strain ATCC 10597 / BCRC 20456 / CBS 421 / NBRC 0211 / NRRL Y-12639)</name>
    <name type="common">Saccharomyces dairenensis</name>
    <dbReference type="NCBI Taxonomy" id="1071378"/>
    <lineage>
        <taxon>Eukaryota</taxon>
        <taxon>Fungi</taxon>
        <taxon>Dikarya</taxon>
        <taxon>Ascomycota</taxon>
        <taxon>Saccharomycotina</taxon>
        <taxon>Saccharomycetes</taxon>
        <taxon>Saccharomycetales</taxon>
        <taxon>Saccharomycetaceae</taxon>
        <taxon>Naumovozyma</taxon>
    </lineage>
</organism>
<feature type="region of interest" description="Disordered" evidence="2">
    <location>
        <begin position="224"/>
        <end position="247"/>
    </location>
</feature>
<dbReference type="SMART" id="SM00355">
    <property type="entry name" value="ZnF_C2H2"/>
    <property type="match status" value="3"/>
</dbReference>
<evidence type="ECO:0000259" key="3">
    <source>
        <dbReference type="PROSITE" id="PS50157"/>
    </source>
</evidence>
<evidence type="ECO:0000256" key="2">
    <source>
        <dbReference type="SAM" id="MobiDB-lite"/>
    </source>
</evidence>
<dbReference type="GeneID" id="11495023"/>
<keyword evidence="1" id="KW-0862">Zinc</keyword>
<dbReference type="AlphaFoldDB" id="G0WAB2"/>
<dbReference type="KEGG" id="ndi:NDAI_0D04090"/>
<dbReference type="GO" id="GO:0008270">
    <property type="term" value="F:zinc ion binding"/>
    <property type="evidence" value="ECO:0007669"/>
    <property type="project" value="UniProtKB-KW"/>
</dbReference>
<dbReference type="RefSeq" id="XP_003669966.1">
    <property type="nucleotide sequence ID" value="XM_003669918.1"/>
</dbReference>
<dbReference type="HOGENOM" id="CLU_600045_0_0_1"/>
<evidence type="ECO:0000313" key="4">
    <source>
        <dbReference type="EMBL" id="CCD24723.1"/>
    </source>
</evidence>
<dbReference type="EMBL" id="HE580270">
    <property type="protein sequence ID" value="CCD24723.1"/>
    <property type="molecule type" value="Genomic_DNA"/>
</dbReference>
<accession>G0WAB2</accession>
<dbReference type="PROSITE" id="PS00028">
    <property type="entry name" value="ZINC_FINGER_C2H2_1"/>
    <property type="match status" value="1"/>
</dbReference>
<evidence type="ECO:0000256" key="1">
    <source>
        <dbReference type="PROSITE-ProRule" id="PRU00042"/>
    </source>
</evidence>